<dbReference type="WBParaSite" id="nRc.2.0.1.t38398-RA">
    <property type="protein sequence ID" value="nRc.2.0.1.t38398-RA"/>
    <property type="gene ID" value="nRc.2.0.1.g38398"/>
</dbReference>
<feature type="chain" id="PRO_5037892569" evidence="1">
    <location>
        <begin position="18"/>
        <end position="135"/>
    </location>
</feature>
<name>A0A915KI24_ROMCU</name>
<proteinExistence type="predicted"/>
<sequence length="135" mass="15220">MIVRIILLAFHTSLSLSGAPLVLLVSLDGLRYDFVDEHSTPNIWRLGVQGVYAPLGLKSQVMTVTTSNHHCIATGLYQESHGIVDNVFYDPLFAEFYDNWNFTQNDTRAKNRPQIQHFWALVAEQVTLAGILIFS</sequence>
<evidence type="ECO:0000256" key="1">
    <source>
        <dbReference type="SAM" id="SignalP"/>
    </source>
</evidence>
<organism evidence="2 3">
    <name type="scientific">Romanomermis culicivorax</name>
    <name type="common">Nematode worm</name>
    <dbReference type="NCBI Taxonomy" id="13658"/>
    <lineage>
        <taxon>Eukaryota</taxon>
        <taxon>Metazoa</taxon>
        <taxon>Ecdysozoa</taxon>
        <taxon>Nematoda</taxon>
        <taxon>Enoplea</taxon>
        <taxon>Dorylaimia</taxon>
        <taxon>Mermithida</taxon>
        <taxon>Mermithoidea</taxon>
        <taxon>Mermithidae</taxon>
        <taxon>Romanomermis</taxon>
    </lineage>
</organism>
<dbReference type="GO" id="GO:0016787">
    <property type="term" value="F:hydrolase activity"/>
    <property type="evidence" value="ECO:0007669"/>
    <property type="project" value="UniProtKB-ARBA"/>
</dbReference>
<keyword evidence="2" id="KW-1185">Reference proteome</keyword>
<protein>
    <submittedName>
        <fullName evidence="3">AP3A hydrolase</fullName>
    </submittedName>
</protein>
<evidence type="ECO:0000313" key="2">
    <source>
        <dbReference type="Proteomes" id="UP000887565"/>
    </source>
</evidence>
<dbReference type="InterPro" id="IPR002591">
    <property type="entry name" value="Phosphodiest/P_Trfase"/>
</dbReference>
<dbReference type="PANTHER" id="PTHR10151:SF120">
    <property type="entry name" value="BIS(5'-ADENOSYL)-TRIPHOSPHATASE"/>
    <property type="match status" value="1"/>
</dbReference>
<dbReference type="SUPFAM" id="SSF53649">
    <property type="entry name" value="Alkaline phosphatase-like"/>
    <property type="match status" value="1"/>
</dbReference>
<dbReference type="PANTHER" id="PTHR10151">
    <property type="entry name" value="ECTONUCLEOTIDE PYROPHOSPHATASE/PHOSPHODIESTERASE"/>
    <property type="match status" value="1"/>
</dbReference>
<dbReference type="InterPro" id="IPR017850">
    <property type="entry name" value="Alkaline_phosphatase_core_sf"/>
</dbReference>
<dbReference type="Proteomes" id="UP000887565">
    <property type="component" value="Unplaced"/>
</dbReference>
<dbReference type="Pfam" id="PF01663">
    <property type="entry name" value="Phosphodiest"/>
    <property type="match status" value="1"/>
</dbReference>
<keyword evidence="1" id="KW-0732">Signal</keyword>
<dbReference type="Gene3D" id="3.40.720.10">
    <property type="entry name" value="Alkaline Phosphatase, subunit A"/>
    <property type="match status" value="1"/>
</dbReference>
<feature type="signal peptide" evidence="1">
    <location>
        <begin position="1"/>
        <end position="17"/>
    </location>
</feature>
<evidence type="ECO:0000313" key="3">
    <source>
        <dbReference type="WBParaSite" id="nRc.2.0.1.t38398-RA"/>
    </source>
</evidence>
<dbReference type="AlphaFoldDB" id="A0A915KI24"/>
<reference evidence="3" key="1">
    <citation type="submission" date="2022-11" db="UniProtKB">
        <authorList>
            <consortium name="WormBaseParasite"/>
        </authorList>
    </citation>
    <scope>IDENTIFICATION</scope>
</reference>
<accession>A0A915KI24</accession>